<comment type="subcellular location">
    <subcellularLocation>
        <location evidence="1">Cell inner membrane</location>
        <topology evidence="1">Multi-pass membrane protein</topology>
    </subcellularLocation>
    <subcellularLocation>
        <location evidence="8">Cell membrane</location>
        <topology evidence="8">Multi-pass membrane protein</topology>
    </subcellularLocation>
</comment>
<evidence type="ECO:0000256" key="5">
    <source>
        <dbReference type="ARBA" id="ARBA00022692"/>
    </source>
</evidence>
<evidence type="ECO:0000256" key="6">
    <source>
        <dbReference type="ARBA" id="ARBA00022989"/>
    </source>
</evidence>
<dbReference type="SUPFAM" id="SSF161098">
    <property type="entry name" value="MetI-like"/>
    <property type="match status" value="1"/>
</dbReference>
<dbReference type="GO" id="GO:0055085">
    <property type="term" value="P:transmembrane transport"/>
    <property type="evidence" value="ECO:0007669"/>
    <property type="project" value="InterPro"/>
</dbReference>
<evidence type="ECO:0000256" key="7">
    <source>
        <dbReference type="ARBA" id="ARBA00023136"/>
    </source>
</evidence>
<sequence>MMKHSGFWLQLGLTLLVSAFIAVPMAYSVLAGLMRNAFFGLKSGLTLKWITQVLSLYWPTILLSVEIALLCLVVTLLIGIPAAYVLARAPGRLARLAEEALILPIAVPGLATGLALVMTYDRWGAFRQSMWFILAGHVLFTLPFMLRAVLAVMSSADLKSLEEGAASLGANFTCRFFDVVLPNCRTGILAGALTVVTLSMGEFNLTWILHTPLTKTLPVALADAYSSMRLEVGSAYTLVFFVLIVPLLLCLQRFTRPQAARKTQ</sequence>
<comment type="caution">
    <text evidence="10">The sequence shown here is derived from an EMBL/GenBank/DDBJ whole genome shotgun (WGS) entry which is preliminary data.</text>
</comment>
<dbReference type="EMBL" id="BANC01000057">
    <property type="protein sequence ID" value="GAN80768.1"/>
    <property type="molecule type" value="Genomic_DNA"/>
</dbReference>
<evidence type="ECO:0000256" key="3">
    <source>
        <dbReference type="ARBA" id="ARBA00022475"/>
    </source>
</evidence>
<dbReference type="PANTHER" id="PTHR43357">
    <property type="entry name" value="INNER MEMBRANE ABC TRANSPORTER PERMEASE PROTEIN YDCV"/>
    <property type="match status" value="1"/>
</dbReference>
<dbReference type="InterPro" id="IPR035906">
    <property type="entry name" value="MetI-like_sf"/>
</dbReference>
<feature type="transmembrane region" description="Helical" evidence="8">
    <location>
        <begin position="230"/>
        <end position="251"/>
    </location>
</feature>
<dbReference type="PANTHER" id="PTHR43357:SF4">
    <property type="entry name" value="INNER MEMBRANE ABC TRANSPORTER PERMEASE PROTEIN YDCV"/>
    <property type="match status" value="1"/>
</dbReference>
<dbReference type="InterPro" id="IPR000515">
    <property type="entry name" value="MetI-like"/>
</dbReference>
<feature type="domain" description="ABC transmembrane type-1" evidence="9">
    <location>
        <begin position="61"/>
        <end position="249"/>
    </location>
</feature>
<dbReference type="Pfam" id="PF00528">
    <property type="entry name" value="BPD_transp_1"/>
    <property type="match status" value="1"/>
</dbReference>
<keyword evidence="11" id="KW-1185">Reference proteome</keyword>
<evidence type="ECO:0000313" key="10">
    <source>
        <dbReference type="EMBL" id="GAN80768.1"/>
    </source>
</evidence>
<keyword evidence="3" id="KW-1003">Cell membrane</keyword>
<evidence type="ECO:0000256" key="8">
    <source>
        <dbReference type="RuleBase" id="RU363032"/>
    </source>
</evidence>
<proteinExistence type="inferred from homology"/>
<keyword evidence="5 8" id="KW-0812">Transmembrane</keyword>
<evidence type="ECO:0000313" key="11">
    <source>
        <dbReference type="Proteomes" id="UP000032668"/>
    </source>
</evidence>
<dbReference type="CDD" id="cd06261">
    <property type="entry name" value="TM_PBP2"/>
    <property type="match status" value="1"/>
</dbReference>
<gene>
    <name evidence="10" type="ORF">Aam_058_011</name>
</gene>
<keyword evidence="6 8" id="KW-1133">Transmembrane helix</keyword>
<comment type="similarity">
    <text evidence="8">Belongs to the binding-protein-dependent transport system permease family.</text>
</comment>
<keyword evidence="4" id="KW-0997">Cell inner membrane</keyword>
<evidence type="ECO:0000256" key="2">
    <source>
        <dbReference type="ARBA" id="ARBA00022448"/>
    </source>
</evidence>
<keyword evidence="7 8" id="KW-0472">Membrane</keyword>
<evidence type="ECO:0000256" key="4">
    <source>
        <dbReference type="ARBA" id="ARBA00022519"/>
    </source>
</evidence>
<reference evidence="10 11" key="1">
    <citation type="submission" date="2012-11" db="EMBL/GenBank/DDBJ databases">
        <title>Whole genome sequence of Acidocella aminolytica 101 = DSM 11237.</title>
        <authorList>
            <person name="Azuma Y."/>
            <person name="Higashiura N."/>
            <person name="Hirakawa H."/>
            <person name="Matsushita K."/>
        </authorList>
    </citation>
    <scope>NUCLEOTIDE SEQUENCE [LARGE SCALE GENOMIC DNA]</scope>
    <source>
        <strain evidence="11">101 / DSM 11237</strain>
    </source>
</reference>
<dbReference type="OrthoDB" id="9815533at2"/>
<feature type="transmembrane region" description="Helical" evidence="8">
    <location>
        <begin position="130"/>
        <end position="150"/>
    </location>
</feature>
<dbReference type="PROSITE" id="PS50928">
    <property type="entry name" value="ABC_TM1"/>
    <property type="match status" value="1"/>
</dbReference>
<keyword evidence="2 8" id="KW-0813">Transport</keyword>
<dbReference type="AlphaFoldDB" id="A0A0D6PHU1"/>
<name>A0A0D6PHU1_9PROT</name>
<protein>
    <submittedName>
        <fullName evidence="10">ABC transporter permease</fullName>
    </submittedName>
</protein>
<organism evidence="10 11">
    <name type="scientific">Acidocella aminolytica 101 = DSM 11237</name>
    <dbReference type="NCBI Taxonomy" id="1120923"/>
    <lineage>
        <taxon>Bacteria</taxon>
        <taxon>Pseudomonadati</taxon>
        <taxon>Pseudomonadota</taxon>
        <taxon>Alphaproteobacteria</taxon>
        <taxon>Acetobacterales</taxon>
        <taxon>Acidocellaceae</taxon>
        <taxon>Acidocella</taxon>
    </lineage>
</organism>
<dbReference type="GO" id="GO:0005886">
    <property type="term" value="C:plasma membrane"/>
    <property type="evidence" value="ECO:0007669"/>
    <property type="project" value="UniProtKB-SubCell"/>
</dbReference>
<dbReference type="STRING" id="1120923.SAMN02746095_03554"/>
<dbReference type="Gene3D" id="1.10.3720.10">
    <property type="entry name" value="MetI-like"/>
    <property type="match status" value="1"/>
</dbReference>
<feature type="transmembrane region" description="Helical" evidence="8">
    <location>
        <begin position="55"/>
        <end position="87"/>
    </location>
</feature>
<evidence type="ECO:0000259" key="9">
    <source>
        <dbReference type="PROSITE" id="PS50928"/>
    </source>
</evidence>
<dbReference type="RefSeq" id="WP_048879167.1">
    <property type="nucleotide sequence ID" value="NZ_BANC01000057.1"/>
</dbReference>
<accession>A0A0D6PHU1</accession>
<dbReference type="Proteomes" id="UP000032668">
    <property type="component" value="Unassembled WGS sequence"/>
</dbReference>
<evidence type="ECO:0000256" key="1">
    <source>
        <dbReference type="ARBA" id="ARBA00004429"/>
    </source>
</evidence>
<feature type="transmembrane region" description="Helical" evidence="8">
    <location>
        <begin position="188"/>
        <end position="210"/>
    </location>
</feature>
<feature type="transmembrane region" description="Helical" evidence="8">
    <location>
        <begin position="99"/>
        <end position="118"/>
    </location>
</feature>